<feature type="signal peptide" evidence="1">
    <location>
        <begin position="1"/>
        <end position="26"/>
    </location>
</feature>
<sequence length="202" mass="23427">MKKLILASLSCVLLIACSNSTKQVTANDLVGEWSCTAEYKDLGVGTVDLLKLDANGSMKDENYIFDHQLSSITFNKPINDYFSSPFKYLRINKGKWHLENNQLTYNLTPVSFKRIIFHDVWENIQQSDFLKREEAKIFNIYSSTQGNDEPIKLEFKRFIKNGFIVTQKLADRSYDSICTSKRAAKFEVSERLEIYKQMHNIK</sequence>
<organism evidence="2 3">
    <name type="scientific">Cricetibacter osteomyelitidis</name>
    <dbReference type="NCBI Taxonomy" id="1521931"/>
    <lineage>
        <taxon>Bacteria</taxon>
        <taxon>Pseudomonadati</taxon>
        <taxon>Pseudomonadota</taxon>
        <taxon>Gammaproteobacteria</taxon>
        <taxon>Pasteurellales</taxon>
        <taxon>Pasteurellaceae</taxon>
        <taxon>Cricetibacter</taxon>
    </lineage>
</organism>
<reference evidence="2 3" key="1">
    <citation type="submission" date="2019-03" db="EMBL/GenBank/DDBJ databases">
        <title>Genomic Encyclopedia of Type Strains, Phase IV (KMG-IV): sequencing the most valuable type-strain genomes for metagenomic binning, comparative biology and taxonomic classification.</title>
        <authorList>
            <person name="Goeker M."/>
        </authorList>
    </citation>
    <scope>NUCLEOTIDE SEQUENCE [LARGE SCALE GENOMIC DNA]</scope>
    <source>
        <strain evidence="2 3">DSM 28404</strain>
    </source>
</reference>
<feature type="chain" id="PRO_5020354796" description="Lipoprotein" evidence="1">
    <location>
        <begin position="27"/>
        <end position="202"/>
    </location>
</feature>
<keyword evidence="1" id="KW-0732">Signal</keyword>
<evidence type="ECO:0000313" key="2">
    <source>
        <dbReference type="EMBL" id="TCP94798.1"/>
    </source>
</evidence>
<gene>
    <name evidence="2" type="ORF">EDC44_11441</name>
</gene>
<accession>A0A4R2TCH9</accession>
<comment type="caution">
    <text evidence="2">The sequence shown here is derived from an EMBL/GenBank/DDBJ whole genome shotgun (WGS) entry which is preliminary data.</text>
</comment>
<dbReference type="RefSeq" id="WP_131977084.1">
    <property type="nucleotide sequence ID" value="NZ_SLYB01000014.1"/>
</dbReference>
<dbReference type="EMBL" id="SLYB01000014">
    <property type="protein sequence ID" value="TCP94798.1"/>
    <property type="molecule type" value="Genomic_DNA"/>
</dbReference>
<protein>
    <recommendedName>
        <fullName evidence="4">Lipoprotein</fullName>
    </recommendedName>
</protein>
<dbReference type="OrthoDB" id="5690238at2"/>
<keyword evidence="3" id="KW-1185">Reference proteome</keyword>
<evidence type="ECO:0008006" key="4">
    <source>
        <dbReference type="Google" id="ProtNLM"/>
    </source>
</evidence>
<evidence type="ECO:0000313" key="3">
    <source>
        <dbReference type="Proteomes" id="UP000295763"/>
    </source>
</evidence>
<proteinExistence type="predicted"/>
<dbReference type="Proteomes" id="UP000295763">
    <property type="component" value="Unassembled WGS sequence"/>
</dbReference>
<dbReference type="PROSITE" id="PS51257">
    <property type="entry name" value="PROKAR_LIPOPROTEIN"/>
    <property type="match status" value="1"/>
</dbReference>
<name>A0A4R2TCH9_9PAST</name>
<dbReference type="AlphaFoldDB" id="A0A4R2TCH9"/>
<evidence type="ECO:0000256" key="1">
    <source>
        <dbReference type="SAM" id="SignalP"/>
    </source>
</evidence>